<evidence type="ECO:0000313" key="6">
    <source>
        <dbReference type="Proteomes" id="UP000093000"/>
    </source>
</evidence>
<sequence length="208" mass="24068">MTLFNTSYSPIDLDQDRNMLMSSIILPSTESTKPKRQQVKNACIHCQKACKKCDNGRPCQRCIKYNLSDTCRNSERKKRQKGIKRGPYNKLKTQQTKAHGLNMTKQRKDHTQTTDVPLNHAIKQVTLPTSLCSTDNIIDIFSFQQPEELAMVNVSSWNNNLVQPLNEQNHLLWLALKEYHDPLSQPQQQTHLSTNQLMNTQQHNNHFL</sequence>
<evidence type="ECO:0000259" key="4">
    <source>
        <dbReference type="PROSITE" id="PS50048"/>
    </source>
</evidence>
<accession>A0A1C7NHY7</accession>
<dbReference type="AlphaFoldDB" id="A0A1C7NHY7"/>
<dbReference type="Pfam" id="PF00172">
    <property type="entry name" value="Zn_clus"/>
    <property type="match status" value="1"/>
</dbReference>
<dbReference type="PROSITE" id="PS50048">
    <property type="entry name" value="ZN2_CY6_FUNGAL_2"/>
    <property type="match status" value="1"/>
</dbReference>
<reference evidence="5 6" key="1">
    <citation type="submission" date="2016-03" db="EMBL/GenBank/DDBJ databases">
        <title>Choanephora cucurbitarum.</title>
        <authorList>
            <person name="Min B."/>
            <person name="Park H."/>
            <person name="Park J.-H."/>
            <person name="Shin H.-D."/>
            <person name="Choi I.-G."/>
        </authorList>
    </citation>
    <scope>NUCLEOTIDE SEQUENCE [LARGE SCALE GENOMIC DNA]</scope>
    <source>
        <strain evidence="5 6">KUS-F28377</strain>
    </source>
</reference>
<comment type="caution">
    <text evidence="5">The sequence shown here is derived from an EMBL/GenBank/DDBJ whole genome shotgun (WGS) entry which is preliminary data.</text>
</comment>
<dbReference type="OrthoDB" id="5575144at2759"/>
<dbReference type="Gene3D" id="4.10.240.10">
    <property type="entry name" value="Zn(2)-C6 fungal-type DNA-binding domain"/>
    <property type="match status" value="1"/>
</dbReference>
<dbReference type="STRING" id="101091.A0A1C7NHY7"/>
<dbReference type="InParanoid" id="A0A1C7NHY7"/>
<keyword evidence="6" id="KW-1185">Reference proteome</keyword>
<feature type="region of interest" description="Disordered" evidence="3">
    <location>
        <begin position="74"/>
        <end position="113"/>
    </location>
</feature>
<gene>
    <name evidence="5" type="ORF">A0J61_03207</name>
</gene>
<dbReference type="GO" id="GO:0000981">
    <property type="term" value="F:DNA-binding transcription factor activity, RNA polymerase II-specific"/>
    <property type="evidence" value="ECO:0007669"/>
    <property type="project" value="InterPro"/>
</dbReference>
<dbReference type="PANTHER" id="PTHR47659:SF7">
    <property type="entry name" value="FUNGAL TRANSCRIPTIONAL REGULATORY PROTEIN, N-TERMINAL DOMAIN-CONTAINING PROTEIN"/>
    <property type="match status" value="1"/>
</dbReference>
<name>A0A1C7NHY7_9FUNG</name>
<evidence type="ECO:0000256" key="1">
    <source>
        <dbReference type="ARBA" id="ARBA00022723"/>
    </source>
</evidence>
<keyword evidence="1" id="KW-0479">Metal-binding</keyword>
<dbReference type="InterPro" id="IPR036864">
    <property type="entry name" value="Zn2-C6_fun-type_DNA-bd_sf"/>
</dbReference>
<dbReference type="GO" id="GO:0008270">
    <property type="term" value="F:zinc ion binding"/>
    <property type="evidence" value="ECO:0007669"/>
    <property type="project" value="InterPro"/>
</dbReference>
<dbReference type="InterPro" id="IPR001138">
    <property type="entry name" value="Zn2Cys6_DnaBD"/>
</dbReference>
<keyword evidence="2" id="KW-0539">Nucleus</keyword>
<evidence type="ECO:0000256" key="2">
    <source>
        <dbReference type="ARBA" id="ARBA00023242"/>
    </source>
</evidence>
<dbReference type="PANTHER" id="PTHR47659">
    <property type="entry name" value="ZN(II)2CYS6 TRANSCRIPTION FACTOR (EUROFUNG)-RELATED"/>
    <property type="match status" value="1"/>
</dbReference>
<dbReference type="Proteomes" id="UP000093000">
    <property type="component" value="Unassembled WGS sequence"/>
</dbReference>
<feature type="domain" description="Zn(2)-C6 fungal-type" evidence="4">
    <location>
        <begin position="42"/>
        <end position="73"/>
    </location>
</feature>
<dbReference type="SMART" id="SM00066">
    <property type="entry name" value="GAL4"/>
    <property type="match status" value="1"/>
</dbReference>
<dbReference type="EMBL" id="LUGH01000134">
    <property type="protein sequence ID" value="OBZ88743.1"/>
    <property type="molecule type" value="Genomic_DNA"/>
</dbReference>
<dbReference type="SUPFAM" id="SSF57701">
    <property type="entry name" value="Zn2/Cys6 DNA-binding domain"/>
    <property type="match status" value="1"/>
</dbReference>
<protein>
    <recommendedName>
        <fullName evidence="4">Zn(2)-C6 fungal-type domain-containing protein</fullName>
    </recommendedName>
</protein>
<proteinExistence type="predicted"/>
<dbReference type="InterPro" id="IPR050335">
    <property type="entry name" value="ERT1_acuK_gluconeogen_tf"/>
</dbReference>
<evidence type="ECO:0000313" key="5">
    <source>
        <dbReference type="EMBL" id="OBZ88743.1"/>
    </source>
</evidence>
<organism evidence="5 6">
    <name type="scientific">Choanephora cucurbitarum</name>
    <dbReference type="NCBI Taxonomy" id="101091"/>
    <lineage>
        <taxon>Eukaryota</taxon>
        <taxon>Fungi</taxon>
        <taxon>Fungi incertae sedis</taxon>
        <taxon>Mucoromycota</taxon>
        <taxon>Mucoromycotina</taxon>
        <taxon>Mucoromycetes</taxon>
        <taxon>Mucorales</taxon>
        <taxon>Mucorineae</taxon>
        <taxon>Choanephoraceae</taxon>
        <taxon>Choanephoroideae</taxon>
        <taxon>Choanephora</taxon>
    </lineage>
</organism>
<evidence type="ECO:0000256" key="3">
    <source>
        <dbReference type="SAM" id="MobiDB-lite"/>
    </source>
</evidence>
<feature type="compositionally biased region" description="Basic residues" evidence="3">
    <location>
        <begin position="75"/>
        <end position="84"/>
    </location>
</feature>
<dbReference type="CDD" id="cd00067">
    <property type="entry name" value="GAL4"/>
    <property type="match status" value="1"/>
</dbReference>